<reference evidence="2 3" key="1">
    <citation type="submission" date="2012-02" db="EMBL/GenBank/DDBJ databases">
        <title>Complete genome sequence of Phycisphaera mikurensis NBRC 102666.</title>
        <authorList>
            <person name="Ankai A."/>
            <person name="Hosoyama A."/>
            <person name="Terui Y."/>
            <person name="Sekine M."/>
            <person name="Fukai R."/>
            <person name="Kato Y."/>
            <person name="Nakamura S."/>
            <person name="Yamada-Narita S."/>
            <person name="Kawakoshi A."/>
            <person name="Fukunaga Y."/>
            <person name="Yamazaki S."/>
            <person name="Fujita N."/>
        </authorList>
    </citation>
    <scope>NUCLEOTIDE SEQUENCE [LARGE SCALE GENOMIC DNA]</scope>
    <source>
        <strain evidence="3">NBRC 102666 / KCTC 22515 / FYK2301M01</strain>
    </source>
</reference>
<organism evidence="2 3">
    <name type="scientific">Phycisphaera mikurensis (strain NBRC 102666 / KCTC 22515 / FYK2301M01)</name>
    <dbReference type="NCBI Taxonomy" id="1142394"/>
    <lineage>
        <taxon>Bacteria</taxon>
        <taxon>Pseudomonadati</taxon>
        <taxon>Planctomycetota</taxon>
        <taxon>Phycisphaerae</taxon>
        <taxon>Phycisphaerales</taxon>
        <taxon>Phycisphaeraceae</taxon>
        <taxon>Phycisphaera</taxon>
    </lineage>
</organism>
<dbReference type="RefSeq" id="WP_014438081.1">
    <property type="nucleotide sequence ID" value="NC_017080.1"/>
</dbReference>
<dbReference type="STRING" id="1142394.PSMK_27090"/>
<evidence type="ECO:0000313" key="2">
    <source>
        <dbReference type="EMBL" id="BAM04868.1"/>
    </source>
</evidence>
<dbReference type="PANTHER" id="PTHR12526">
    <property type="entry name" value="GLYCOSYLTRANSFERASE"/>
    <property type="match status" value="1"/>
</dbReference>
<dbReference type="GO" id="GO:0016757">
    <property type="term" value="F:glycosyltransferase activity"/>
    <property type="evidence" value="ECO:0007669"/>
    <property type="project" value="InterPro"/>
</dbReference>
<dbReference type="Gene3D" id="3.40.50.2000">
    <property type="entry name" value="Glycogen Phosphorylase B"/>
    <property type="match status" value="1"/>
</dbReference>
<evidence type="ECO:0000313" key="3">
    <source>
        <dbReference type="Proteomes" id="UP000007881"/>
    </source>
</evidence>
<keyword evidence="2" id="KW-0808">Transferase</keyword>
<dbReference type="HOGENOM" id="CLU_595599_0_0_0"/>
<evidence type="ECO:0000259" key="1">
    <source>
        <dbReference type="Pfam" id="PF00534"/>
    </source>
</evidence>
<dbReference type="SUPFAM" id="SSF53756">
    <property type="entry name" value="UDP-Glycosyltransferase/glycogen phosphorylase"/>
    <property type="match status" value="1"/>
</dbReference>
<dbReference type="AlphaFoldDB" id="I0IHY0"/>
<protein>
    <submittedName>
        <fullName evidence="2">Putative glycosyltransferase</fullName>
    </submittedName>
</protein>
<name>I0IHY0_PHYMF</name>
<accession>I0IHY0</accession>
<keyword evidence="3" id="KW-1185">Reference proteome</keyword>
<dbReference type="OrthoDB" id="9783380at2"/>
<dbReference type="KEGG" id="phm:PSMK_27090"/>
<gene>
    <name evidence="2" type="ordered locus">PSMK_27090</name>
</gene>
<dbReference type="eggNOG" id="COG0438">
    <property type="taxonomic scope" value="Bacteria"/>
</dbReference>
<sequence length="459" mass="49307">MTQASAEPATPAADAPTAVATGGLLLVLPQLFHERDGVLQVEAQAANGLRLYTEHFDCITLAAGLLPEGLPLPPSLRGVPADALADTLGLRLVPLPRFGGYRRGIRRLGLRGLRAQVRGVRERLGPLIDEHRFLQFTPSRHLDDWGSLAAEIAIGRGRRYAVHTDRVQEQMELDNARGRGPIPRLRARVYQRLLTKRRHRAIRGAALGMFHGADCFSAYADLVPEAALIHNIHVGRVDAIDDGAFANKLAAAMNLDLPLRVIYAGRVDADKGPLDFAEALAAALAAGGNVEATWLGDGASMGALRRRAQELGLNDRLRLPGFCDDKAELLAALRDHHIMMFCHKVPESPRCLIEALVSGTALLGYDSAYSRDLIGEGKDGPPAGVHVARHDHAALGAELARLAGDRPAVVRLLHAAREAGKHFNDEDVFAHRCGLLKRHLGADRGPAAPGSATVRGEAS</sequence>
<dbReference type="InterPro" id="IPR001296">
    <property type="entry name" value="Glyco_trans_1"/>
</dbReference>
<dbReference type="Proteomes" id="UP000007881">
    <property type="component" value="Chromosome"/>
</dbReference>
<feature type="domain" description="Glycosyl transferase family 1" evidence="1">
    <location>
        <begin position="260"/>
        <end position="417"/>
    </location>
</feature>
<dbReference type="Pfam" id="PF00534">
    <property type="entry name" value="Glycos_transf_1"/>
    <property type="match status" value="1"/>
</dbReference>
<dbReference type="EMBL" id="AP012338">
    <property type="protein sequence ID" value="BAM04868.1"/>
    <property type="molecule type" value="Genomic_DNA"/>
</dbReference>
<proteinExistence type="predicted"/>